<dbReference type="PANTHER" id="PTHR35333">
    <property type="entry name" value="BETA-LACTAMASE"/>
    <property type="match status" value="1"/>
</dbReference>
<accession>A0A1I4QTG8</accession>
<dbReference type="Proteomes" id="UP000233491">
    <property type="component" value="Unassembled WGS sequence"/>
</dbReference>
<sequence>MQFHIRALAASLLIHMAAQVSQMTGAMAGEAELARLEQLFRSPDQASILFSKSFLAEVPADQVAQIVKQLTSSLGEPRTIIQDGEDYAVETGTHSIPTKVTLDDDGLIDGLLFEPPVALTASLDETLEKLGGLADTVSYLIETDGVIRHERDAERPLAVGSAFKLGVLKVLTEDIAAGRRRWDDVVTLEATDRSLPSGQLRLYPAASPLTLHTLAAEMIARSDNTATDTLIRVVGADRIAGVLGLDTLLTTRALFQLKADKPLADAYLSGSAKDRATILTQLAERDLPSVTAASTPYTPGLEWMIPVRRLCSLAVELADTDIFAINPGPVRPAPWQRIAFKGGSETGVLNLTAALIGKDGRKHCLSVTLNRNAEIDETVAAGLFARAAAQLATVK</sequence>
<comment type="catalytic activity">
    <reaction evidence="1">
        <text>a beta-lactam + H2O = a substituted beta-amino acid</text>
        <dbReference type="Rhea" id="RHEA:20401"/>
        <dbReference type="ChEBI" id="CHEBI:15377"/>
        <dbReference type="ChEBI" id="CHEBI:35627"/>
        <dbReference type="ChEBI" id="CHEBI:140347"/>
        <dbReference type="EC" id="3.5.2.6"/>
    </reaction>
</comment>
<feature type="domain" description="Beta-lactamase class A catalytic" evidence="2">
    <location>
        <begin position="152"/>
        <end position="287"/>
    </location>
</feature>
<dbReference type="AlphaFoldDB" id="A0A1I4QTG8"/>
<dbReference type="OrthoDB" id="108135at2"/>
<comment type="caution">
    <text evidence="3">The sequence shown here is derived from an EMBL/GenBank/DDBJ whole genome shotgun (WGS) entry which is preliminary data.</text>
</comment>
<proteinExistence type="predicted"/>
<evidence type="ECO:0000313" key="4">
    <source>
        <dbReference type="Proteomes" id="UP000233491"/>
    </source>
</evidence>
<reference evidence="3 4" key="1">
    <citation type="submission" date="2017-12" db="EMBL/GenBank/DDBJ databases">
        <title>Anaerobic carbon monoxide metabolism by Pleomorphomonas carboxyditropha sp. nov., a new mesophilic hydrogenogenic carboxidotroph.</title>
        <authorList>
            <person name="Esquivel-Elizondo S."/>
            <person name="Krajmalnik-Brown R."/>
        </authorList>
    </citation>
    <scope>NUCLEOTIDE SEQUENCE [LARGE SCALE GENOMIC DNA]</scope>
    <source>
        <strain evidence="3 4">R5-392</strain>
    </source>
</reference>
<dbReference type="PANTHER" id="PTHR35333:SF5">
    <property type="entry name" value="CONSERVED LIPOPROTEIN LPQF-RELATED"/>
    <property type="match status" value="1"/>
</dbReference>
<dbReference type="EMBL" id="PJNW01000002">
    <property type="protein sequence ID" value="PKR90451.1"/>
    <property type="molecule type" value="Genomic_DNA"/>
</dbReference>
<protein>
    <recommendedName>
        <fullName evidence="2">Beta-lactamase class A catalytic domain-containing protein</fullName>
    </recommendedName>
</protein>
<dbReference type="Pfam" id="PF13354">
    <property type="entry name" value="Beta-lactamase2"/>
    <property type="match status" value="1"/>
</dbReference>
<gene>
    <name evidence="3" type="ORF">CXZ10_03510</name>
</gene>
<name>A0A1I4QTG8_9HYPH</name>
<organism evidence="3 4">
    <name type="scientific">Pleomorphomonas diazotrophica</name>
    <dbReference type="NCBI Taxonomy" id="1166257"/>
    <lineage>
        <taxon>Bacteria</taxon>
        <taxon>Pseudomonadati</taxon>
        <taxon>Pseudomonadota</taxon>
        <taxon>Alphaproteobacteria</taxon>
        <taxon>Hyphomicrobiales</taxon>
        <taxon>Pleomorphomonadaceae</taxon>
        <taxon>Pleomorphomonas</taxon>
    </lineage>
</organism>
<dbReference type="InterPro" id="IPR000871">
    <property type="entry name" value="Beta-lactam_class-A"/>
</dbReference>
<dbReference type="GO" id="GO:0030655">
    <property type="term" value="P:beta-lactam antibiotic catabolic process"/>
    <property type="evidence" value="ECO:0007669"/>
    <property type="project" value="InterPro"/>
</dbReference>
<evidence type="ECO:0000256" key="1">
    <source>
        <dbReference type="ARBA" id="ARBA00001526"/>
    </source>
</evidence>
<dbReference type="SUPFAM" id="SSF56601">
    <property type="entry name" value="beta-lactamase/transpeptidase-like"/>
    <property type="match status" value="1"/>
</dbReference>
<keyword evidence="4" id="KW-1185">Reference proteome</keyword>
<dbReference type="Gene3D" id="3.40.710.10">
    <property type="entry name" value="DD-peptidase/beta-lactamase superfamily"/>
    <property type="match status" value="1"/>
</dbReference>
<dbReference type="InterPro" id="IPR045155">
    <property type="entry name" value="Beta-lactam_cat"/>
</dbReference>
<dbReference type="InterPro" id="IPR012338">
    <property type="entry name" value="Beta-lactam/transpept-like"/>
</dbReference>
<dbReference type="GO" id="GO:0008800">
    <property type="term" value="F:beta-lactamase activity"/>
    <property type="evidence" value="ECO:0007669"/>
    <property type="project" value="UniProtKB-EC"/>
</dbReference>
<evidence type="ECO:0000259" key="2">
    <source>
        <dbReference type="Pfam" id="PF13354"/>
    </source>
</evidence>
<evidence type="ECO:0000313" key="3">
    <source>
        <dbReference type="EMBL" id="PKR90451.1"/>
    </source>
</evidence>
<dbReference type="GO" id="GO:0046677">
    <property type="term" value="P:response to antibiotic"/>
    <property type="evidence" value="ECO:0007669"/>
    <property type="project" value="InterPro"/>
</dbReference>